<dbReference type="PROSITE" id="PS50005">
    <property type="entry name" value="TPR"/>
    <property type="match status" value="2"/>
</dbReference>
<dbReference type="Gene3D" id="1.25.40.10">
    <property type="entry name" value="Tetratricopeptide repeat domain"/>
    <property type="match status" value="2"/>
</dbReference>
<comment type="caution">
    <text evidence="3">The sequence shown here is derived from an EMBL/GenBank/DDBJ whole genome shotgun (WGS) entry which is preliminary data.</text>
</comment>
<reference evidence="3" key="1">
    <citation type="journal article" date="2014" name="Front. Microbiol.">
        <title>High frequency of phylogenetically diverse reductive dehalogenase-homologous genes in deep subseafloor sedimentary metagenomes.</title>
        <authorList>
            <person name="Kawai M."/>
            <person name="Futagami T."/>
            <person name="Toyoda A."/>
            <person name="Takaki Y."/>
            <person name="Nishi S."/>
            <person name="Hori S."/>
            <person name="Arai W."/>
            <person name="Tsubouchi T."/>
            <person name="Morono Y."/>
            <person name="Uchiyama I."/>
            <person name="Ito T."/>
            <person name="Fujiyama A."/>
            <person name="Inagaki F."/>
            <person name="Takami H."/>
        </authorList>
    </citation>
    <scope>NUCLEOTIDE SEQUENCE</scope>
    <source>
        <strain evidence="3">Expedition CK06-06</strain>
    </source>
</reference>
<dbReference type="PANTHER" id="PTHR44858">
    <property type="entry name" value="TETRATRICOPEPTIDE REPEAT PROTEIN 6"/>
    <property type="match status" value="1"/>
</dbReference>
<dbReference type="SUPFAM" id="SSF48452">
    <property type="entry name" value="TPR-like"/>
    <property type="match status" value="1"/>
</dbReference>
<dbReference type="Pfam" id="PF13432">
    <property type="entry name" value="TPR_16"/>
    <property type="match status" value="1"/>
</dbReference>
<dbReference type="InterPro" id="IPR050498">
    <property type="entry name" value="Ycf3"/>
</dbReference>
<evidence type="ECO:0000256" key="1">
    <source>
        <dbReference type="ARBA" id="ARBA00022737"/>
    </source>
</evidence>
<protein>
    <submittedName>
        <fullName evidence="3">Uncharacterized protein</fullName>
    </submittedName>
</protein>
<gene>
    <name evidence="3" type="ORF">S12H4_53511</name>
</gene>
<name>X1VBH3_9ZZZZ</name>
<evidence type="ECO:0000313" key="3">
    <source>
        <dbReference type="EMBL" id="GAJ03305.1"/>
    </source>
</evidence>
<keyword evidence="2" id="KW-0802">TPR repeat</keyword>
<feature type="non-terminal residue" evidence="3">
    <location>
        <position position="180"/>
    </location>
</feature>
<dbReference type="EMBL" id="BARW01034076">
    <property type="protein sequence ID" value="GAJ03305.1"/>
    <property type="molecule type" value="Genomic_DNA"/>
</dbReference>
<organism evidence="3">
    <name type="scientific">marine sediment metagenome</name>
    <dbReference type="NCBI Taxonomy" id="412755"/>
    <lineage>
        <taxon>unclassified sequences</taxon>
        <taxon>metagenomes</taxon>
        <taxon>ecological metagenomes</taxon>
    </lineage>
</organism>
<dbReference type="InterPro" id="IPR019734">
    <property type="entry name" value="TPR_rpt"/>
</dbReference>
<accession>X1VBH3</accession>
<keyword evidence="1" id="KW-0677">Repeat</keyword>
<dbReference type="PANTHER" id="PTHR44858:SF1">
    <property type="entry name" value="UDP-N-ACETYLGLUCOSAMINE--PEPTIDE N-ACETYLGLUCOSAMINYLTRANSFERASE SPINDLY-RELATED"/>
    <property type="match status" value="1"/>
</dbReference>
<evidence type="ECO:0000256" key="2">
    <source>
        <dbReference type="ARBA" id="ARBA00022803"/>
    </source>
</evidence>
<dbReference type="Pfam" id="PF13181">
    <property type="entry name" value="TPR_8"/>
    <property type="match status" value="1"/>
</dbReference>
<dbReference type="InterPro" id="IPR011990">
    <property type="entry name" value="TPR-like_helical_dom_sf"/>
</dbReference>
<dbReference type="Pfam" id="PF13424">
    <property type="entry name" value="TPR_12"/>
    <property type="match status" value="1"/>
</dbReference>
<dbReference type="AlphaFoldDB" id="X1VBH3"/>
<sequence length="180" mass="20928">MEKAMEFKGRLPDRFRYLIEGDYYRSSERTYDRAIPAYEKALELYPDDTTINHNLALTYFDLEEWDKAISYYERAVNAKTAFAPSFTQLASAYRAIGEFDKAQAVLESSLEYIGDKAFIHQGLADLFLFMGKYDLALSAVEKAFSSNPGNFLSYRFRGKIYMFQGDLKKAEDDFLRLQRK</sequence>
<dbReference type="SMART" id="SM00028">
    <property type="entry name" value="TPR"/>
    <property type="match status" value="4"/>
</dbReference>
<proteinExistence type="predicted"/>